<dbReference type="GeneID" id="98063372"/>
<keyword evidence="2" id="KW-1185">Reference proteome</keyword>
<proteinExistence type="predicted"/>
<protein>
    <submittedName>
        <fullName evidence="1">Uncharacterized protein</fullName>
    </submittedName>
</protein>
<gene>
    <name evidence="1" type="ORF">B9O19_01996</name>
</gene>
<accession>A0A2K9P4I7</accession>
<evidence type="ECO:0000313" key="2">
    <source>
        <dbReference type="Proteomes" id="UP000235589"/>
    </source>
</evidence>
<dbReference type="EMBL" id="CP020991">
    <property type="protein sequence ID" value="AUO20140.1"/>
    <property type="molecule type" value="Genomic_DNA"/>
</dbReference>
<reference evidence="1 2" key="1">
    <citation type="submission" date="2017-04" db="EMBL/GenBank/DDBJ databases">
        <title>Monoglobus pectinilyticus 14 draft genome.</title>
        <authorList>
            <person name="Kim C."/>
            <person name="Rosendale D.I."/>
            <person name="Kelly W.J."/>
            <person name="Tannock G.W."/>
            <person name="Patchett M.L."/>
            <person name="Jordens J.Z."/>
        </authorList>
    </citation>
    <scope>NUCLEOTIDE SEQUENCE [LARGE SCALE GENOMIC DNA]</scope>
    <source>
        <strain evidence="1 2">14</strain>
    </source>
</reference>
<dbReference type="AlphaFoldDB" id="A0A2K9P4I7"/>
<dbReference type="Proteomes" id="UP000235589">
    <property type="component" value="Chromosome"/>
</dbReference>
<dbReference type="KEGG" id="mpec:B9O19_01996"/>
<sequence length="153" mass="18464">MDYVNMIAHDYLAKNDFIKRKEYSICIVKDHSWYGYDVSENPFSIYIRDRYRHTKLHSILLYQFKTFEDTENFCIKIDEDKTVYDLMSELKGYNAALNKKIEKKVKQDKADFENLLKSHNITYQQLTNINNEYNNLPTYIKVFYTKLRKGEIV</sequence>
<dbReference type="RefSeq" id="WP_102366277.1">
    <property type="nucleotide sequence ID" value="NZ_CP020991.1"/>
</dbReference>
<name>A0A2K9P4I7_9FIRM</name>
<organism evidence="1 2">
    <name type="scientific">Monoglobus pectinilyticus</name>
    <dbReference type="NCBI Taxonomy" id="1981510"/>
    <lineage>
        <taxon>Bacteria</taxon>
        <taxon>Bacillati</taxon>
        <taxon>Bacillota</taxon>
        <taxon>Clostridia</taxon>
        <taxon>Monoglobales</taxon>
        <taxon>Monoglobaceae</taxon>
        <taxon>Monoglobus</taxon>
    </lineage>
</organism>
<evidence type="ECO:0000313" key="1">
    <source>
        <dbReference type="EMBL" id="AUO20140.1"/>
    </source>
</evidence>